<feature type="signal peptide" evidence="5">
    <location>
        <begin position="1"/>
        <end position="20"/>
    </location>
</feature>
<evidence type="ECO:0000313" key="6">
    <source>
        <dbReference type="EMBL" id="ANO52065.1"/>
    </source>
</evidence>
<dbReference type="STRING" id="1548547.BA177_13425"/>
<reference evidence="6 7" key="1">
    <citation type="submission" date="2016-06" db="EMBL/GenBank/DDBJ databases">
        <title>Complete genome sequence of a deep-branching marine Gamma Proteobacterium Woeseia oceani type strain XK5.</title>
        <authorList>
            <person name="Mu D."/>
            <person name="Du Z."/>
        </authorList>
    </citation>
    <scope>NUCLEOTIDE SEQUENCE [LARGE SCALE GENOMIC DNA]</scope>
    <source>
        <strain evidence="6 7">XK5</strain>
    </source>
</reference>
<keyword evidence="3" id="KW-0464">Manganese</keyword>
<comment type="similarity">
    <text evidence="4">Belongs to the arginase family.</text>
</comment>
<keyword evidence="5" id="KW-0732">Signal</keyword>
<dbReference type="InterPro" id="IPR006035">
    <property type="entry name" value="Ureohydrolase"/>
</dbReference>
<dbReference type="KEGG" id="woc:BA177_13425"/>
<protein>
    <recommendedName>
        <fullName evidence="8">Arginase</fullName>
    </recommendedName>
</protein>
<dbReference type="InterPro" id="IPR023696">
    <property type="entry name" value="Ureohydrolase_dom_sf"/>
</dbReference>
<dbReference type="OrthoDB" id="9789727at2"/>
<evidence type="ECO:0000256" key="2">
    <source>
        <dbReference type="ARBA" id="ARBA00022801"/>
    </source>
</evidence>
<dbReference type="GO" id="GO:0030145">
    <property type="term" value="F:manganese ion binding"/>
    <property type="evidence" value="ECO:0007669"/>
    <property type="project" value="TreeGrafter"/>
</dbReference>
<name>A0A193LHR5_9GAMM</name>
<dbReference type="PRINTS" id="PR00116">
    <property type="entry name" value="ARGINASE"/>
</dbReference>
<gene>
    <name evidence="6" type="ORF">BA177_13425</name>
</gene>
<keyword evidence="7" id="KW-1185">Reference proteome</keyword>
<accession>A0A193LHR5</accession>
<evidence type="ECO:0000313" key="7">
    <source>
        <dbReference type="Proteomes" id="UP000092695"/>
    </source>
</evidence>
<evidence type="ECO:0000256" key="1">
    <source>
        <dbReference type="ARBA" id="ARBA00022723"/>
    </source>
</evidence>
<dbReference type="EMBL" id="CP016268">
    <property type="protein sequence ID" value="ANO52065.1"/>
    <property type="molecule type" value="Genomic_DNA"/>
</dbReference>
<evidence type="ECO:0000256" key="3">
    <source>
        <dbReference type="ARBA" id="ARBA00023211"/>
    </source>
</evidence>
<dbReference type="RefSeq" id="WP_068617029.1">
    <property type="nucleotide sequence ID" value="NZ_CP016268.1"/>
</dbReference>
<sequence>MKRLFFAVLAGLIVAAPALADTVKLDVIKQPYSGSRNVPELSINPDYIHAAGLERLISGWGGELVRPVQDIRLTAEQDRQYGEWNRLALANANFAERVRETRADDVLTVGLEANCNGLLGMLAGLKYDGNGNEQRVGLVFIDAHGDFNIPETTLSGMLGGMPVAIAAGHALHNVRRTSGLTDGLPMEHILWGGVRDLDPLEADRFREYEVAQFSVDDVRKLSSALRQRMDELAARVDVIYVHIDMDVLDPDEVPGHGLRVADGPTSKELAGAMTLMFENPKSVALGIASTPAGPLDPHGVSRQAALNLIEGAIKGVQAR</sequence>
<dbReference type="PROSITE" id="PS51409">
    <property type="entry name" value="ARGINASE_2"/>
    <property type="match status" value="1"/>
</dbReference>
<dbReference type="GO" id="GO:0004053">
    <property type="term" value="F:arginase activity"/>
    <property type="evidence" value="ECO:0007669"/>
    <property type="project" value="TreeGrafter"/>
</dbReference>
<keyword evidence="1" id="KW-0479">Metal-binding</keyword>
<dbReference type="PANTHER" id="PTHR43782">
    <property type="entry name" value="ARGINASE"/>
    <property type="match status" value="1"/>
</dbReference>
<evidence type="ECO:0000256" key="4">
    <source>
        <dbReference type="PROSITE-ProRule" id="PRU00742"/>
    </source>
</evidence>
<dbReference type="GO" id="GO:0005737">
    <property type="term" value="C:cytoplasm"/>
    <property type="evidence" value="ECO:0007669"/>
    <property type="project" value="TreeGrafter"/>
</dbReference>
<dbReference type="PANTHER" id="PTHR43782:SF3">
    <property type="entry name" value="ARGINASE"/>
    <property type="match status" value="1"/>
</dbReference>
<keyword evidence="2" id="KW-0378">Hydrolase</keyword>
<dbReference type="Proteomes" id="UP000092695">
    <property type="component" value="Chromosome"/>
</dbReference>
<feature type="chain" id="PRO_5008260230" description="Arginase" evidence="5">
    <location>
        <begin position="21"/>
        <end position="319"/>
    </location>
</feature>
<evidence type="ECO:0008006" key="8">
    <source>
        <dbReference type="Google" id="ProtNLM"/>
    </source>
</evidence>
<dbReference type="Gene3D" id="3.40.800.10">
    <property type="entry name" value="Ureohydrolase domain"/>
    <property type="match status" value="1"/>
</dbReference>
<organism evidence="6 7">
    <name type="scientific">Woeseia oceani</name>
    <dbReference type="NCBI Taxonomy" id="1548547"/>
    <lineage>
        <taxon>Bacteria</taxon>
        <taxon>Pseudomonadati</taxon>
        <taxon>Pseudomonadota</taxon>
        <taxon>Gammaproteobacteria</taxon>
        <taxon>Woeseiales</taxon>
        <taxon>Woeseiaceae</taxon>
        <taxon>Woeseia</taxon>
    </lineage>
</organism>
<proteinExistence type="inferred from homology"/>
<dbReference type="AlphaFoldDB" id="A0A193LHR5"/>
<dbReference type="Pfam" id="PF00491">
    <property type="entry name" value="Arginase"/>
    <property type="match status" value="1"/>
</dbReference>
<dbReference type="SUPFAM" id="SSF52768">
    <property type="entry name" value="Arginase/deacetylase"/>
    <property type="match status" value="1"/>
</dbReference>
<evidence type="ECO:0000256" key="5">
    <source>
        <dbReference type="SAM" id="SignalP"/>
    </source>
</evidence>